<proteinExistence type="predicted"/>
<feature type="domain" description="G" evidence="1">
    <location>
        <begin position="188"/>
        <end position="299"/>
    </location>
</feature>
<protein>
    <submittedName>
        <fullName evidence="2">Small GTP-binding protein</fullName>
    </submittedName>
</protein>
<dbReference type="CDD" id="cd04164">
    <property type="entry name" value="trmE"/>
    <property type="match status" value="1"/>
</dbReference>
<dbReference type="Proteomes" id="UP000006860">
    <property type="component" value="Chromosome"/>
</dbReference>
<reference evidence="3" key="1">
    <citation type="submission" date="2011-02" db="EMBL/GenBank/DDBJ databases">
        <title>The complete genome of Planctomyces brasiliensis DSM 5305.</title>
        <authorList>
            <person name="Lucas S."/>
            <person name="Copeland A."/>
            <person name="Lapidus A."/>
            <person name="Bruce D."/>
            <person name="Goodwin L."/>
            <person name="Pitluck S."/>
            <person name="Kyrpides N."/>
            <person name="Mavromatis K."/>
            <person name="Pagani I."/>
            <person name="Ivanova N."/>
            <person name="Ovchinnikova G."/>
            <person name="Lu M."/>
            <person name="Detter J.C."/>
            <person name="Han C."/>
            <person name="Land M."/>
            <person name="Hauser L."/>
            <person name="Markowitz V."/>
            <person name="Cheng J.-F."/>
            <person name="Hugenholtz P."/>
            <person name="Woyke T."/>
            <person name="Wu D."/>
            <person name="Tindall B."/>
            <person name="Pomrenke H.G."/>
            <person name="Brambilla E."/>
            <person name="Klenk H.-P."/>
            <person name="Eisen J.A."/>
        </authorList>
    </citation>
    <scope>NUCLEOTIDE SEQUENCE [LARGE SCALE GENOMIC DNA]</scope>
    <source>
        <strain evidence="3">ATCC 49424 / DSM 5305 / JCM 21570 / NBRC 103401 / IFAM 1448</strain>
    </source>
</reference>
<dbReference type="HOGENOM" id="CLU_019624_4_0_0"/>
<dbReference type="PANTHER" id="PTHR42714:SF2">
    <property type="entry name" value="TRNA MODIFICATION GTPASE GTPBP3, MITOCHONDRIAL"/>
    <property type="match status" value="1"/>
</dbReference>
<dbReference type="GO" id="GO:0030488">
    <property type="term" value="P:tRNA methylation"/>
    <property type="evidence" value="ECO:0007669"/>
    <property type="project" value="TreeGrafter"/>
</dbReference>
<dbReference type="EMBL" id="CP002546">
    <property type="protein sequence ID" value="ADY60305.1"/>
    <property type="molecule type" value="Genomic_DNA"/>
</dbReference>
<evidence type="ECO:0000313" key="2">
    <source>
        <dbReference type="EMBL" id="ADY60305.1"/>
    </source>
</evidence>
<dbReference type="SUPFAM" id="SSF52540">
    <property type="entry name" value="P-loop containing nucleoside triphosphate hydrolases"/>
    <property type="match status" value="1"/>
</dbReference>
<dbReference type="RefSeq" id="WP_013629029.1">
    <property type="nucleotide sequence ID" value="NC_015174.1"/>
</dbReference>
<dbReference type="Gene3D" id="3.40.50.300">
    <property type="entry name" value="P-loop containing nucleotide triphosphate hydrolases"/>
    <property type="match status" value="1"/>
</dbReference>
<gene>
    <name evidence="2" type="ordered locus">Plabr_2705</name>
</gene>
<dbReference type="Pfam" id="PF01926">
    <property type="entry name" value="MMR_HSR1"/>
    <property type="match status" value="1"/>
</dbReference>
<dbReference type="InterPro" id="IPR005225">
    <property type="entry name" value="Small_GTP-bd"/>
</dbReference>
<dbReference type="InterPro" id="IPR027266">
    <property type="entry name" value="TrmE/GcvT-like"/>
</dbReference>
<dbReference type="KEGG" id="pbs:Plabr_2705"/>
<dbReference type="NCBIfam" id="TIGR00231">
    <property type="entry name" value="small_GTP"/>
    <property type="match status" value="1"/>
</dbReference>
<accession>F0SSI9</accession>
<evidence type="ECO:0000313" key="3">
    <source>
        <dbReference type="Proteomes" id="UP000006860"/>
    </source>
</evidence>
<dbReference type="GO" id="GO:0002098">
    <property type="term" value="P:tRNA wobble uridine modification"/>
    <property type="evidence" value="ECO:0007669"/>
    <property type="project" value="TreeGrafter"/>
</dbReference>
<organism evidence="2 3">
    <name type="scientific">Rubinisphaera brasiliensis (strain ATCC 49424 / DSM 5305 / JCM 21570 / IAM 15109 / NBRC 103401 / IFAM 1448)</name>
    <name type="common">Planctomyces brasiliensis</name>
    <dbReference type="NCBI Taxonomy" id="756272"/>
    <lineage>
        <taxon>Bacteria</taxon>
        <taxon>Pseudomonadati</taxon>
        <taxon>Planctomycetota</taxon>
        <taxon>Planctomycetia</taxon>
        <taxon>Planctomycetales</taxon>
        <taxon>Planctomycetaceae</taxon>
        <taxon>Rubinisphaera</taxon>
    </lineage>
</organism>
<dbReference type="GO" id="GO:0005829">
    <property type="term" value="C:cytosol"/>
    <property type="evidence" value="ECO:0007669"/>
    <property type="project" value="TreeGrafter"/>
</dbReference>
<dbReference type="SUPFAM" id="SSF103025">
    <property type="entry name" value="Folate-binding domain"/>
    <property type="match status" value="1"/>
</dbReference>
<dbReference type="GO" id="GO:0005525">
    <property type="term" value="F:GTP binding"/>
    <property type="evidence" value="ECO:0007669"/>
    <property type="project" value="InterPro"/>
</dbReference>
<name>F0SSI9_RUBBR</name>
<dbReference type="eggNOG" id="COG0486">
    <property type="taxonomic scope" value="Bacteria"/>
</dbReference>
<dbReference type="Gene3D" id="3.30.1360.120">
    <property type="entry name" value="Probable tRNA modification gtpase trme, domain 1"/>
    <property type="match status" value="1"/>
</dbReference>
<dbReference type="PANTHER" id="PTHR42714">
    <property type="entry name" value="TRNA MODIFICATION GTPASE GTPBP3"/>
    <property type="match status" value="1"/>
</dbReference>
<sequence>MSAAPCTAAVLTPPGRGAIATIQIQGPLSDLQARIAFSPERFFQPRNGRQICEQPVDHILFGQWGEEELVACRTSTCSVEIHCHGGPAAIGRILEDLEFLGAKILPRETDSVSIGHSRWLSDLETAVVQARTFRAAEFLWSQRPLLSVWERCEQILRENGPLPTELRSQLIEASRWSLFGQHLTQPWQVVIGGAPNAGKSSLINALLGYERAIVYDQPGTTRDAVKAETAIDGWPVMLSDTAGQRASSETIEAAGIEIARTLLRSADLAVILIDRSAPSDSDIETLLQAFPNALVVFNKCDQSAHADWTDREFDSTVLEVSCRDQTGLEELLTTITEKLVPALPAADTLIPVTATQLHLLQQSLEIPAEN</sequence>
<dbReference type="STRING" id="756272.Plabr_2705"/>
<dbReference type="InterPro" id="IPR006073">
    <property type="entry name" value="GTP-bd"/>
</dbReference>
<dbReference type="AlphaFoldDB" id="F0SSI9"/>
<keyword evidence="3" id="KW-1185">Reference proteome</keyword>
<dbReference type="InterPro" id="IPR027417">
    <property type="entry name" value="P-loop_NTPase"/>
</dbReference>
<evidence type="ECO:0000259" key="1">
    <source>
        <dbReference type="Pfam" id="PF01926"/>
    </source>
</evidence>
<dbReference type="InterPro" id="IPR031168">
    <property type="entry name" value="G_TrmE"/>
</dbReference>